<feature type="region of interest" description="Disordered" evidence="4">
    <location>
        <begin position="29"/>
        <end position="194"/>
    </location>
</feature>
<dbReference type="GO" id="GO:0007030">
    <property type="term" value="P:Golgi organization"/>
    <property type="evidence" value="ECO:0007669"/>
    <property type="project" value="TreeGrafter"/>
</dbReference>
<feature type="compositionally biased region" description="Basic and acidic residues" evidence="4">
    <location>
        <begin position="287"/>
        <end position="300"/>
    </location>
</feature>
<reference evidence="7" key="1">
    <citation type="journal article" date="2013" name="Genome Announc.">
        <title>Draft genome sequence of Botrytis cinerea BcDW1, inoculum for noble rot of grape berries.</title>
        <authorList>
            <person name="Blanco-Ulate B."/>
            <person name="Allen G."/>
            <person name="Powell A.L."/>
            <person name="Cantu D."/>
        </authorList>
    </citation>
    <scope>NUCLEOTIDE SEQUENCE [LARGE SCALE GENOMIC DNA]</scope>
    <source>
        <strain evidence="7">BcDW1</strain>
    </source>
</reference>
<dbReference type="HOGENOM" id="CLU_020680_1_1_1"/>
<feature type="compositionally biased region" description="Polar residues" evidence="4">
    <location>
        <begin position="86"/>
        <end position="109"/>
    </location>
</feature>
<evidence type="ECO:0000313" key="6">
    <source>
        <dbReference type="EMBL" id="EMR86535.1"/>
    </source>
</evidence>
<dbReference type="PANTHER" id="PTHR18921:SF2">
    <property type="entry name" value="THYROID RECEPTOR-INTERACTING PROTEIN 11"/>
    <property type="match status" value="1"/>
</dbReference>
<feature type="domain" description="GRIP" evidence="5">
    <location>
        <begin position="489"/>
        <end position="540"/>
    </location>
</feature>
<dbReference type="Proteomes" id="UP000012045">
    <property type="component" value="Unassembled WGS sequence"/>
</dbReference>
<dbReference type="GO" id="GO:0005794">
    <property type="term" value="C:Golgi apparatus"/>
    <property type="evidence" value="ECO:0007669"/>
    <property type="project" value="UniProtKB-SubCell"/>
</dbReference>
<feature type="region of interest" description="Disordered" evidence="4">
    <location>
        <begin position="283"/>
        <end position="305"/>
    </location>
</feature>
<keyword evidence="2" id="KW-0333">Golgi apparatus</keyword>
<evidence type="ECO:0000256" key="1">
    <source>
        <dbReference type="ARBA" id="ARBA00004555"/>
    </source>
</evidence>
<gene>
    <name evidence="6" type="ORF">BcDW1_4819</name>
</gene>
<dbReference type="Pfam" id="PF10375">
    <property type="entry name" value="GRAB"/>
    <property type="match status" value="1"/>
</dbReference>
<feature type="compositionally biased region" description="Basic residues" evidence="4">
    <location>
        <begin position="41"/>
        <end position="53"/>
    </location>
</feature>
<feature type="compositionally biased region" description="Basic and acidic residues" evidence="4">
    <location>
        <begin position="157"/>
        <end position="183"/>
    </location>
</feature>
<dbReference type="InterPro" id="IPR019459">
    <property type="entry name" value="GRAB"/>
</dbReference>
<feature type="compositionally biased region" description="Polar residues" evidence="4">
    <location>
        <begin position="184"/>
        <end position="194"/>
    </location>
</feature>
<proteinExistence type="predicted"/>
<accession>M7TZ06</accession>
<protein>
    <submittedName>
        <fullName evidence="6">Putative golgi matrix protein</fullName>
    </submittedName>
</protein>
<dbReference type="Gene3D" id="1.10.287.1490">
    <property type="match status" value="1"/>
</dbReference>
<feature type="compositionally biased region" description="Polar residues" evidence="4">
    <location>
        <begin position="559"/>
        <end position="579"/>
    </location>
</feature>
<feature type="compositionally biased region" description="Basic and acidic residues" evidence="4">
    <location>
        <begin position="591"/>
        <end position="603"/>
    </location>
</feature>
<dbReference type="InterPro" id="IPR000237">
    <property type="entry name" value="GRIP_dom"/>
</dbReference>
<dbReference type="AlphaFoldDB" id="M7TZ06"/>
<keyword evidence="3" id="KW-0175">Coiled coil</keyword>
<sequence>MSATAPTDSSNVTSPGSFALVHRCYGGEAHAIRPNTDKIIAKKKSNKKKKNAKSKSNGEIPQIQDQVDDVTVNAAEEEEEGNPEESGQSTVNTPKDAQFPSSIDSQTNGRKIDSAGNGHAIAPTQSSTGKEDGASESNGSDELDSSARLEAMTAERQALRAEVEQLRKSLEDIQGKHTEEDSTVKGQHSENLSSVEAKYKDEIAALKSQHEEEISTVRAELEETESSRENWESQYHTLLTRVNTIKTTLGERLKADKEELAEANEKIEDLESQVESFQSTIQGLEDEVSKSRNELNESSKELSSMRNRNNLSQQNWVHEREDLLQQAKHLKEEADAAKEAMGDWEVLAMEERSIRENLESRVSDMEEQFSAQKEAYETTVAERDSHSQAVDGLQRALQEIQETRRRELREMVESYDEQLQSLKKIVQESDSRCVEAETSKEALQTELNRLLPFEKEVKEKNLLIGKLRHEAIVINDHLTKALRFIKKSKVEDNVDRQVVTNHFLHFLSLDRSDPKKFQVLQVIASLLNWTDEQKEQAGLARPGASSNSLRLPMSPFHRTPSTPSLSTEFFTEPSNSQKESLSELWTGFLEKSAEEGSAKDSRSESVSSSATLATK</sequence>
<dbReference type="STRING" id="1290391.M7TZ06"/>
<dbReference type="EMBL" id="KB707854">
    <property type="protein sequence ID" value="EMR86535.1"/>
    <property type="molecule type" value="Genomic_DNA"/>
</dbReference>
<dbReference type="PANTHER" id="PTHR18921">
    <property type="entry name" value="MYOSIN HEAVY CHAIN - RELATED"/>
    <property type="match status" value="1"/>
</dbReference>
<comment type="subcellular location">
    <subcellularLocation>
        <location evidence="1">Golgi apparatus</location>
    </subcellularLocation>
</comment>
<dbReference type="OrthoDB" id="425925at2759"/>
<name>M7TZ06_BOTF1</name>
<evidence type="ECO:0000256" key="3">
    <source>
        <dbReference type="ARBA" id="ARBA00023054"/>
    </source>
</evidence>
<dbReference type="GO" id="GO:0031267">
    <property type="term" value="F:small GTPase binding"/>
    <property type="evidence" value="ECO:0007669"/>
    <property type="project" value="TreeGrafter"/>
</dbReference>
<evidence type="ECO:0000259" key="5">
    <source>
        <dbReference type="PROSITE" id="PS50913"/>
    </source>
</evidence>
<feature type="region of interest" description="Disordered" evidence="4">
    <location>
        <begin position="537"/>
        <end position="615"/>
    </location>
</feature>
<evidence type="ECO:0000313" key="7">
    <source>
        <dbReference type="Proteomes" id="UP000012045"/>
    </source>
</evidence>
<evidence type="ECO:0000256" key="2">
    <source>
        <dbReference type="ARBA" id="ARBA00023034"/>
    </source>
</evidence>
<dbReference type="GO" id="GO:0006888">
    <property type="term" value="P:endoplasmic reticulum to Golgi vesicle-mediated transport"/>
    <property type="evidence" value="ECO:0007669"/>
    <property type="project" value="TreeGrafter"/>
</dbReference>
<dbReference type="PROSITE" id="PS50913">
    <property type="entry name" value="GRIP"/>
    <property type="match status" value="1"/>
</dbReference>
<evidence type="ECO:0000256" key="4">
    <source>
        <dbReference type="SAM" id="MobiDB-lite"/>
    </source>
</evidence>
<feature type="compositionally biased region" description="Polar residues" evidence="4">
    <location>
        <begin position="604"/>
        <end position="615"/>
    </location>
</feature>
<organism evidence="6 7">
    <name type="scientific">Botryotinia fuckeliana (strain BcDW1)</name>
    <name type="common">Noble rot fungus</name>
    <name type="synonym">Botrytis cinerea</name>
    <dbReference type="NCBI Taxonomy" id="1290391"/>
    <lineage>
        <taxon>Eukaryota</taxon>
        <taxon>Fungi</taxon>
        <taxon>Dikarya</taxon>
        <taxon>Ascomycota</taxon>
        <taxon>Pezizomycotina</taxon>
        <taxon>Leotiomycetes</taxon>
        <taxon>Helotiales</taxon>
        <taxon>Sclerotiniaceae</taxon>
        <taxon>Botrytis</taxon>
    </lineage>
</organism>